<gene>
    <name evidence="1" type="ORF">RHGRI_017672</name>
</gene>
<name>A0AAV6JYN4_9ERIC</name>
<evidence type="ECO:0000313" key="1">
    <source>
        <dbReference type="EMBL" id="KAG5545285.1"/>
    </source>
</evidence>
<accession>A0AAV6JYN4</accession>
<dbReference type="Proteomes" id="UP000823749">
    <property type="component" value="Chromosome 6"/>
</dbReference>
<sequence length="259" mass="29795">MVPWIYAYMMDLTTKWLLFINPLQIFLPKKTRGTKVAQQKYKNDGVKQLWEKSHLKTMGAFMKALQQPVVENVAGMVASSTASGGKFDKKLAGKKLPKHEAKYRKNDYDTVRTHLLIRVMMVSYTTWLLHGELPEPDEQDDSKDEYNEMRELRSFLCAFRHWWDRLRGCRGMKNILVKGPVRTRLNYTQEVKADCYGKFQAEESDKAACLPTLIFMSGVNQTSWILSPELAVVLPKLSQVDHCTLQVDSFLASTSFQGM</sequence>
<protein>
    <submittedName>
        <fullName evidence="1">Uncharacterized protein</fullName>
    </submittedName>
</protein>
<evidence type="ECO:0000313" key="2">
    <source>
        <dbReference type="Proteomes" id="UP000823749"/>
    </source>
</evidence>
<dbReference type="EMBL" id="JACTNZ010000006">
    <property type="protein sequence ID" value="KAG5545285.1"/>
    <property type="molecule type" value="Genomic_DNA"/>
</dbReference>
<organism evidence="1 2">
    <name type="scientific">Rhododendron griersonianum</name>
    <dbReference type="NCBI Taxonomy" id="479676"/>
    <lineage>
        <taxon>Eukaryota</taxon>
        <taxon>Viridiplantae</taxon>
        <taxon>Streptophyta</taxon>
        <taxon>Embryophyta</taxon>
        <taxon>Tracheophyta</taxon>
        <taxon>Spermatophyta</taxon>
        <taxon>Magnoliopsida</taxon>
        <taxon>eudicotyledons</taxon>
        <taxon>Gunneridae</taxon>
        <taxon>Pentapetalae</taxon>
        <taxon>asterids</taxon>
        <taxon>Ericales</taxon>
        <taxon>Ericaceae</taxon>
        <taxon>Ericoideae</taxon>
        <taxon>Rhodoreae</taxon>
        <taxon>Rhododendron</taxon>
    </lineage>
</organism>
<comment type="caution">
    <text evidence="1">The sequence shown here is derived from an EMBL/GenBank/DDBJ whole genome shotgun (WGS) entry which is preliminary data.</text>
</comment>
<reference evidence="1 2" key="1">
    <citation type="submission" date="2020-08" db="EMBL/GenBank/DDBJ databases">
        <title>Plant Genome Project.</title>
        <authorList>
            <person name="Zhang R.-G."/>
        </authorList>
    </citation>
    <scope>NUCLEOTIDE SEQUENCE [LARGE SCALE GENOMIC DNA]</scope>
    <source>
        <strain evidence="1">WSP0</strain>
        <tissue evidence="1">Leaf</tissue>
    </source>
</reference>
<proteinExistence type="predicted"/>
<dbReference type="AlphaFoldDB" id="A0AAV6JYN4"/>
<keyword evidence="2" id="KW-1185">Reference proteome</keyword>